<dbReference type="PANTHER" id="PTHR23005">
    <property type="entry name" value="RETINITIS PIGMENTOSA 1 PROTEIN"/>
    <property type="match status" value="1"/>
</dbReference>
<organism evidence="3 4">
    <name type="scientific">Oncorhynchus tshawytscha</name>
    <name type="common">Chinook salmon</name>
    <name type="synonym">Salmo tshawytscha</name>
    <dbReference type="NCBI Taxonomy" id="74940"/>
    <lineage>
        <taxon>Eukaryota</taxon>
        <taxon>Metazoa</taxon>
        <taxon>Chordata</taxon>
        <taxon>Craniata</taxon>
        <taxon>Vertebrata</taxon>
        <taxon>Euteleostomi</taxon>
        <taxon>Actinopterygii</taxon>
        <taxon>Neopterygii</taxon>
        <taxon>Teleostei</taxon>
        <taxon>Protacanthopterygii</taxon>
        <taxon>Salmoniformes</taxon>
        <taxon>Salmonidae</taxon>
        <taxon>Salmoninae</taxon>
        <taxon>Oncorhynchus</taxon>
    </lineage>
</organism>
<protein>
    <recommendedName>
        <fullName evidence="2">Doublecortin domain-containing protein</fullName>
    </recommendedName>
</protein>
<dbReference type="FunFam" id="3.10.20.230:FF:000006">
    <property type="entry name" value="Oxygen-regulated protein 1"/>
    <property type="match status" value="1"/>
</dbReference>
<dbReference type="Ensembl" id="ENSOTST00005188207.1">
    <property type="protein sequence ID" value="ENSOTSP00005143348.1"/>
    <property type="gene ID" value="ENSOTSG00005052040.1"/>
</dbReference>
<feature type="compositionally biased region" description="Basic and acidic residues" evidence="1">
    <location>
        <begin position="2816"/>
        <end position="2826"/>
    </location>
</feature>
<dbReference type="InterPro" id="IPR003533">
    <property type="entry name" value="Doublecortin_dom"/>
</dbReference>
<feature type="region of interest" description="Disordered" evidence="1">
    <location>
        <begin position="1967"/>
        <end position="1987"/>
    </location>
</feature>
<dbReference type="GO" id="GO:0060041">
    <property type="term" value="P:retina development in camera-type eye"/>
    <property type="evidence" value="ECO:0007669"/>
    <property type="project" value="TreeGrafter"/>
</dbReference>
<evidence type="ECO:0000259" key="2">
    <source>
        <dbReference type="PROSITE" id="PS50309"/>
    </source>
</evidence>
<feature type="compositionally biased region" description="Basic residues" evidence="1">
    <location>
        <begin position="257"/>
        <end position="272"/>
    </location>
</feature>
<keyword evidence="4" id="KW-1185">Reference proteome</keyword>
<reference evidence="3" key="3">
    <citation type="submission" date="2025-09" db="UniProtKB">
        <authorList>
            <consortium name="Ensembl"/>
        </authorList>
    </citation>
    <scope>IDENTIFICATION</scope>
</reference>
<feature type="compositionally biased region" description="Basic and acidic residues" evidence="1">
    <location>
        <begin position="2060"/>
        <end position="2096"/>
    </location>
</feature>
<feature type="compositionally biased region" description="Polar residues" evidence="1">
    <location>
        <begin position="11"/>
        <end position="25"/>
    </location>
</feature>
<feature type="compositionally biased region" description="Basic and acidic residues" evidence="1">
    <location>
        <begin position="2330"/>
        <end position="2356"/>
    </location>
</feature>
<feature type="region of interest" description="Disordered" evidence="1">
    <location>
        <begin position="2585"/>
        <end position="2624"/>
    </location>
</feature>
<gene>
    <name evidence="3" type="primary">RP1</name>
</gene>
<dbReference type="Pfam" id="PF03607">
    <property type="entry name" value="DCX"/>
    <property type="match status" value="2"/>
</dbReference>
<evidence type="ECO:0000256" key="1">
    <source>
        <dbReference type="SAM" id="MobiDB-lite"/>
    </source>
</evidence>
<feature type="compositionally biased region" description="Basic and acidic residues" evidence="1">
    <location>
        <begin position="2203"/>
        <end position="2222"/>
    </location>
</feature>
<feature type="region of interest" description="Disordered" evidence="1">
    <location>
        <begin position="662"/>
        <end position="756"/>
    </location>
</feature>
<feature type="region of interest" description="Disordered" evidence="1">
    <location>
        <begin position="247"/>
        <end position="278"/>
    </location>
</feature>
<feature type="compositionally biased region" description="Polar residues" evidence="1">
    <location>
        <begin position="401"/>
        <end position="419"/>
    </location>
</feature>
<feature type="compositionally biased region" description="Polar residues" evidence="1">
    <location>
        <begin position="2585"/>
        <end position="2617"/>
    </location>
</feature>
<dbReference type="PROSITE" id="PS50309">
    <property type="entry name" value="DC"/>
    <property type="match status" value="2"/>
</dbReference>
<feature type="region of interest" description="Disordered" evidence="1">
    <location>
        <begin position="1759"/>
        <end position="1785"/>
    </location>
</feature>
<feature type="compositionally biased region" description="Acidic residues" evidence="1">
    <location>
        <begin position="2229"/>
        <end position="2240"/>
    </location>
</feature>
<feature type="compositionally biased region" description="Basic and acidic residues" evidence="1">
    <location>
        <begin position="2038"/>
        <end position="2049"/>
    </location>
</feature>
<evidence type="ECO:0000313" key="4">
    <source>
        <dbReference type="Proteomes" id="UP000694402"/>
    </source>
</evidence>
<proteinExistence type="predicted"/>
<feature type="domain" description="Doublecortin" evidence="2">
    <location>
        <begin position="163"/>
        <end position="242"/>
    </location>
</feature>
<feature type="compositionally biased region" description="Basic and acidic residues" evidence="1">
    <location>
        <begin position="1"/>
        <end position="10"/>
    </location>
</feature>
<feature type="compositionally biased region" description="Polar residues" evidence="1">
    <location>
        <begin position="1387"/>
        <end position="1418"/>
    </location>
</feature>
<feature type="region of interest" description="Disordered" evidence="1">
    <location>
        <begin position="1"/>
        <end position="26"/>
    </location>
</feature>
<feature type="region of interest" description="Disordered" evidence="1">
    <location>
        <begin position="2323"/>
        <end position="2402"/>
    </location>
</feature>
<feature type="region of interest" description="Disordered" evidence="1">
    <location>
        <begin position="2005"/>
        <end position="2154"/>
    </location>
</feature>
<accession>A0AAZ3RQK8</accession>
<reference evidence="3" key="2">
    <citation type="submission" date="2025-08" db="UniProtKB">
        <authorList>
            <consortium name="Ensembl"/>
        </authorList>
    </citation>
    <scope>IDENTIFICATION</scope>
</reference>
<feature type="region of interest" description="Disordered" evidence="1">
    <location>
        <begin position="1239"/>
        <end position="1268"/>
    </location>
</feature>
<evidence type="ECO:0000313" key="3">
    <source>
        <dbReference type="Ensembl" id="ENSOTSP00005143348.1"/>
    </source>
</evidence>
<feature type="region of interest" description="Disordered" evidence="1">
    <location>
        <begin position="2802"/>
        <end position="2826"/>
    </location>
</feature>
<feature type="compositionally biased region" description="Basic residues" evidence="1">
    <location>
        <begin position="689"/>
        <end position="707"/>
    </location>
</feature>
<feature type="region of interest" description="Disordered" evidence="1">
    <location>
        <begin position="2203"/>
        <end position="2304"/>
    </location>
</feature>
<feature type="compositionally biased region" description="Basic and acidic residues" evidence="1">
    <location>
        <begin position="2363"/>
        <end position="2394"/>
    </location>
</feature>
<feature type="compositionally biased region" description="Acidic residues" evidence="1">
    <location>
        <begin position="2145"/>
        <end position="2154"/>
    </location>
</feature>
<reference evidence="4" key="1">
    <citation type="journal article" date="2018" name="PLoS ONE">
        <title>Chinook salmon (Oncorhynchus tshawytscha) genome and transcriptome.</title>
        <authorList>
            <person name="Christensen K.A."/>
            <person name="Leong J.S."/>
            <person name="Sakhrani D."/>
            <person name="Biagi C.A."/>
            <person name="Minkley D.R."/>
            <person name="Withler R.E."/>
            <person name="Rondeau E.B."/>
            <person name="Koop B.F."/>
            <person name="Devlin R.H."/>
        </authorList>
    </citation>
    <scope>NUCLEOTIDE SEQUENCE [LARGE SCALE GENOMIC DNA]</scope>
</reference>
<feature type="compositionally biased region" description="Basic and acidic residues" evidence="1">
    <location>
        <begin position="2112"/>
        <end position="2138"/>
    </location>
</feature>
<feature type="region of interest" description="Disordered" evidence="1">
    <location>
        <begin position="1037"/>
        <end position="1141"/>
    </location>
</feature>
<feature type="compositionally biased region" description="Polar residues" evidence="1">
    <location>
        <begin position="1051"/>
        <end position="1092"/>
    </location>
</feature>
<dbReference type="PANTHER" id="PTHR23005:SF4">
    <property type="entry name" value="OXYGEN-REGULATED PROTEIN 1"/>
    <property type="match status" value="1"/>
</dbReference>
<dbReference type="Proteomes" id="UP000694402">
    <property type="component" value="Unassembled WGS sequence"/>
</dbReference>
<dbReference type="GO" id="GO:0035556">
    <property type="term" value="P:intracellular signal transduction"/>
    <property type="evidence" value="ECO:0007669"/>
    <property type="project" value="InterPro"/>
</dbReference>
<feature type="region of interest" description="Disordered" evidence="1">
    <location>
        <begin position="393"/>
        <end position="488"/>
    </location>
</feature>
<feature type="compositionally biased region" description="Basic and acidic residues" evidence="1">
    <location>
        <begin position="711"/>
        <end position="720"/>
    </location>
</feature>
<dbReference type="GO" id="GO:0005930">
    <property type="term" value="C:axoneme"/>
    <property type="evidence" value="ECO:0007669"/>
    <property type="project" value="TreeGrafter"/>
</dbReference>
<dbReference type="CDD" id="cd17147">
    <property type="entry name" value="DCX2_RP1"/>
    <property type="match status" value="1"/>
</dbReference>
<name>A0AAZ3RQK8_ONCTS</name>
<dbReference type="GO" id="GO:0035082">
    <property type="term" value="P:axoneme assembly"/>
    <property type="evidence" value="ECO:0007669"/>
    <property type="project" value="TreeGrafter"/>
</dbReference>
<dbReference type="GO" id="GO:0042461">
    <property type="term" value="P:photoreceptor cell development"/>
    <property type="evidence" value="ECO:0007669"/>
    <property type="project" value="TreeGrafter"/>
</dbReference>
<feature type="compositionally biased region" description="Polar residues" evidence="1">
    <location>
        <begin position="1485"/>
        <end position="1497"/>
    </location>
</feature>
<feature type="compositionally biased region" description="Polar residues" evidence="1">
    <location>
        <begin position="1520"/>
        <end position="1534"/>
    </location>
</feature>
<feature type="domain" description="Doublecortin" evidence="2">
    <location>
        <begin position="36"/>
        <end position="118"/>
    </location>
</feature>
<sequence>MSEVGPRRPPQDQSSGSGHTVTTSRHPYITDPIASKHVCFYKSGDPQFSGLRMAINSRTFKTFDALLDSLSKKVPLPFGVRNITTPRGVHAVHTLDELEDGKAYICSDQRKVKPINMAAASKKLPPWYHARPMSARRRALQLAKQNPGRPMRKKKSVTVRTPKRLMVFRNGDPSVKHNMMLQKRTTPTFEALLDYVSELMHFPVVKLHTPDGRRVDGLPALILCSGIVVAAGREAFKSANYKTQRSSAPTWLPARRMASKRLKQPAPRKKKSVSSSKSHLFSSSSERYFVNQIHHSVAGSQCDLPSNNTGSVVLEAGHFLESVAETDADTYNGHEGADNMPGDDDIEKSFRVNQDGSMTVEMKVRLTIKEEETIHWTTTLTRSSVASQLSVAESELEIRSPESNALPPTQPNTMGTINGYNAKKDDHDDEDDMSPEASGLTSVEGDDEDNSKIHVSEVSLRRAPTPGPRRSRQKQASLENINTPSGDEIQENIVGSYSYRETTKNGEVKEEYCMVRQCSSRPVPKPRRVGSMDINNYNKTQSTFKSGAAEILQIQNGEEEVRESVMQIYEQQTCQDNFLANSQYSVQGVSTYGLMYGRPATSETARFSSSNDLEMELERLSTASESISMRRADQSLSSDFTIPTFKAGGSVLRNRVLNVHKTSLSKPTKDNETPKLVSEASKENSTTKAVKKAKKRFSKPKLRKYQVRKSTTPDKRRKESSANSLENNKRVKTGGFSRNASIRKIYGPKPARSRMKNKLKGKEIKLNIENPKELSVKELNVSENGNETSVSVKKKLLHVSFPTEAQGKGTMKRQRSMQEERRIAKECHDLSLPALLSSSSNINEYVENWLEKALPTVYPDPVEETLNVETPTMSQVETEGDIVPDVSEINCEMDIEEDESCFLKEKTQIPSSPSLVTAAFPNRTFENIATQTNLTMENTTIPCPSDPSLQNTPLHIHTIQERLPTNPSAENPPLSNGFSVFPPAIISLEKPSPSDSPSLEQTSMPIKISVEKLPIPNDLSLENTSVPNSSLKEKIPVSNCLSPEKTPLPAKTQTEKTPLPAKTQTEKTPLPAKTQTEKTPLPAKTQTEKTPLSNKVSDGSSVASSPSYLMCSSPSSLGDEEQPLSSSPSSDEAPSTNGHVFEKTLFNHSTLKEPPSPKLATKKTRLLSNLSLEKQLSFRKASAEKSSISSYPTVEKVLVDKAPISNGLSSDKTSHPAKILISNNVLNEASLASSPSCFISTSPTNRTSDERALSIPPSSEEDLSPTGHVLEKTTLFNHSTLRETSSPKLPTKKTRLISNVSLEKQLSLRRLSVDKSSLSSNPTLEKAQLSNPVQITIDKTQLPNSHSLEETSPPNKSSLPSDSTSENTQLSSSPQQGRTPLPRHISLKTQLHNNFSPERTNLPTLMTRNKSAPSNLSSEKIPVPSNRTLKNRLSPYSQTLEIVSPPTRLKAKKKPVSRNHSLEIEPSPVSPTLKRTPLPRKGRQTPLSPKSTPVHLNSSMKKTPTPPSPALVNHEETNGDDNLSNSDQGDSTKVTAEEPLTKAQIPSYREQLPPQPDMKPVLEKLYFSIRSIRQITHNNRPSCLEKSNSLPDFSSHVASTFGSSSKALLAFLSVITLKESFTNWNIPELNANSVSCAEALKMIESLREIANIEDAEELKASLSDLQKSTSSQLLQSWKGFQELNDKVRSRSSALNSSEHDLLFETHPVEDYNIKEKALDIDELINELDVPEKVKEALAALSTGVSMSMDGNEINISKKANEKVESSPEGKVNANSTAVPKEEAEKDHVLNKEATVDVKSIIKTFTNIHHPKEVAENTVSPIPESPSSRQEQYFSSKEHSFKEDYICHRNRQAANKEGAELEQDNWEEEEAKCTYKQVNHDEEQTSSEIEQAYSLVLHDGYLDKPACSVEAREKDGDIQAGYVEEKESLKKEQEYYIENPPSHVGQEVTSMELQVSCKECIEKDHASSEEEQKCHVEDQISHVESESKYVEEEWLKEEQQCHIDDQPSYCGLQVSREERESTPEEQASSEEESECHIGQNHEDPEAKCLDLQDSSENGKSTPKEDQASSDAELERHVASKPTHEEPEVKCTDVKVSSEENMSSFEEDQASLEEELKCHIENQPSHEEKGVKCTDVKVSSEENMSSFEEDQASLEEELECHIENQPSHEEKGVKCTDVKVSSEENMSSFEEDQASLEEELKCHIENQPSHEEKGVKCTDVKVSSEENMSSFEEDQASLEEELECHIENQPSHEEKGVKCIEMQVSREEREYTPEDDRASLDEEEENRADNLPNANAHINVKDEQTHLWMKQTTEKEIVSTVIEMKPSLVKQHSSDDRMDKDSGKDSEQHVSFEQKSDTVEEANVEDNRRGTEKKQVRCEEKLPSSEAEHVGIKDEPYTEDESYAEYEESFVEKQPFEEDTNYETTEAKTTNRFEEPLPSVAERVKLLDKKIADVEQRKSITLETTGIKPFAHIKAPAFTYGDDLTSVSHLSNEQAELVEEASEMQTTNYVVKDVKEQDKAPVHTCKRTTWPIINTSETVVMSPPAPQSSSLAFSYDGCITREPEGNRVKKIKEMFMAKSIVDIQYGQTRLTSPNSSDLSDNRPGTSDGSHRSLTSTEMSSGEDDSVKKSITKGFVRRTIERLYGKKDTNEKVLASESQPISVPRPKSREFPGKISLSPFHNARTKVMLDLSYFNATSSFDTYSEPTRCIAFNTQVGPGDCVPIEENRWLLRECVIRKSVSEPINIYKNTSALTEDECKDAKEDVPYSLFGHTDREDMVKTVKPFVAKCTYFNLPHGCDSDPYQDDLSSVSKGSAMGDISKDSKDNAEEPKLWAEKNGTLPDFSPTDFKMPDNKVHPLIEGPGGGKVVVVQPGKGQSGKGQTDVKKIPQEPDALEMLYFSCGQHCPIL</sequence>
<dbReference type="GeneTree" id="ENSGT00940000154242"/>
<feature type="region of interest" description="Disordered" evidence="1">
    <location>
        <begin position="1313"/>
        <end position="1556"/>
    </location>
</feature>
<feature type="compositionally biased region" description="Basic and acidic residues" evidence="1">
    <location>
        <begin position="2241"/>
        <end position="2278"/>
    </location>
</feature>
<feature type="compositionally biased region" description="Polar residues" evidence="1">
    <location>
        <begin position="474"/>
        <end position="485"/>
    </location>
</feature>
<dbReference type="SMART" id="SM00537">
    <property type="entry name" value="DCX"/>
    <property type="match status" value="2"/>
</dbReference>
<feature type="compositionally biased region" description="Low complexity" evidence="1">
    <location>
        <begin position="1093"/>
        <end position="1135"/>
    </location>
</feature>
<feature type="compositionally biased region" description="Polar residues" evidence="1">
    <location>
        <begin position="1314"/>
        <end position="1378"/>
    </location>
</feature>